<feature type="transmembrane region" description="Helical" evidence="1">
    <location>
        <begin position="43"/>
        <end position="65"/>
    </location>
</feature>
<evidence type="ECO:0000313" key="2">
    <source>
        <dbReference type="EMBL" id="TCN20431.1"/>
    </source>
</evidence>
<keyword evidence="1" id="KW-1133">Transmembrane helix</keyword>
<gene>
    <name evidence="2" type="ORF">EV146_11450</name>
</gene>
<keyword evidence="1" id="KW-0472">Membrane</keyword>
<name>A0A4R2B1X2_9BACI</name>
<reference evidence="2 3" key="1">
    <citation type="journal article" date="2015" name="Stand. Genomic Sci.">
        <title>Genomic Encyclopedia of Bacterial and Archaeal Type Strains, Phase III: the genomes of soil and plant-associated and newly described type strains.</title>
        <authorList>
            <person name="Whitman W.B."/>
            <person name="Woyke T."/>
            <person name="Klenk H.P."/>
            <person name="Zhou Y."/>
            <person name="Lilburn T.G."/>
            <person name="Beck B.J."/>
            <person name="De Vos P."/>
            <person name="Vandamme P."/>
            <person name="Eisen J.A."/>
            <person name="Garrity G."/>
            <person name="Hugenholtz P."/>
            <person name="Kyrpides N.C."/>
        </authorList>
    </citation>
    <scope>NUCLEOTIDE SEQUENCE [LARGE SCALE GENOMIC DNA]</scope>
    <source>
        <strain evidence="2 3">CV53</strain>
    </source>
</reference>
<feature type="transmembrane region" description="Helical" evidence="1">
    <location>
        <begin position="12"/>
        <end position="31"/>
    </location>
</feature>
<proteinExistence type="predicted"/>
<accession>A0A4R2B1X2</accession>
<dbReference type="AlphaFoldDB" id="A0A4R2B1X2"/>
<dbReference type="EMBL" id="SLVV01000014">
    <property type="protein sequence ID" value="TCN20431.1"/>
    <property type="molecule type" value="Genomic_DNA"/>
</dbReference>
<dbReference type="Proteomes" id="UP000295689">
    <property type="component" value="Unassembled WGS sequence"/>
</dbReference>
<keyword evidence="1" id="KW-0812">Transmembrane</keyword>
<organism evidence="2 3">
    <name type="scientific">Mesobacillus foraminis</name>
    <dbReference type="NCBI Taxonomy" id="279826"/>
    <lineage>
        <taxon>Bacteria</taxon>
        <taxon>Bacillati</taxon>
        <taxon>Bacillota</taxon>
        <taxon>Bacilli</taxon>
        <taxon>Bacillales</taxon>
        <taxon>Bacillaceae</taxon>
        <taxon>Mesobacillus</taxon>
    </lineage>
</organism>
<protein>
    <submittedName>
        <fullName evidence="2">Uncharacterized protein</fullName>
    </submittedName>
</protein>
<keyword evidence="3" id="KW-1185">Reference proteome</keyword>
<comment type="caution">
    <text evidence="2">The sequence shown here is derived from an EMBL/GenBank/DDBJ whole genome shotgun (WGS) entry which is preliminary data.</text>
</comment>
<evidence type="ECO:0000313" key="3">
    <source>
        <dbReference type="Proteomes" id="UP000295689"/>
    </source>
</evidence>
<sequence length="75" mass="8864">MFFKTDKNIDNRAVMIGYFATFVFWGLILLVNSFYESFYEREFISSSLTILQMGLAVFFLTEMIATKIRKKQADR</sequence>
<evidence type="ECO:0000256" key="1">
    <source>
        <dbReference type="SAM" id="Phobius"/>
    </source>
</evidence>
<dbReference type="RefSeq" id="WP_132011054.1">
    <property type="nucleotide sequence ID" value="NZ_JABUHM010000012.1"/>
</dbReference>